<organism evidence="2 3">
    <name type="scientific">Candidatus Collierbacteria bacterium RIFOXYB1_FULL_49_13</name>
    <dbReference type="NCBI Taxonomy" id="1817728"/>
    <lineage>
        <taxon>Bacteria</taxon>
        <taxon>Candidatus Collieribacteriota</taxon>
    </lineage>
</organism>
<dbReference type="Proteomes" id="UP000176682">
    <property type="component" value="Unassembled WGS sequence"/>
</dbReference>
<proteinExistence type="predicted"/>
<comment type="caution">
    <text evidence="2">The sequence shown here is derived from an EMBL/GenBank/DDBJ whole genome shotgun (WGS) entry which is preliminary data.</text>
</comment>
<evidence type="ECO:0000256" key="1">
    <source>
        <dbReference type="SAM" id="MobiDB-lite"/>
    </source>
</evidence>
<accession>A0A1F5FGE3</accession>
<sequence>MDATLERVEELVVIDGDLVFLNENGEVLETTDAHTFLMGGGSSGDPVDDAPWPDSTPWYSRD</sequence>
<feature type="region of interest" description="Disordered" evidence="1">
    <location>
        <begin position="39"/>
        <end position="62"/>
    </location>
</feature>
<reference evidence="2 3" key="1">
    <citation type="journal article" date="2016" name="Nat. Commun.">
        <title>Thousands of microbial genomes shed light on interconnected biogeochemical processes in an aquifer system.</title>
        <authorList>
            <person name="Anantharaman K."/>
            <person name="Brown C.T."/>
            <person name="Hug L.A."/>
            <person name="Sharon I."/>
            <person name="Castelle C.J."/>
            <person name="Probst A.J."/>
            <person name="Thomas B.C."/>
            <person name="Singh A."/>
            <person name="Wilkins M.J."/>
            <person name="Karaoz U."/>
            <person name="Brodie E.L."/>
            <person name="Williams K.H."/>
            <person name="Hubbard S.S."/>
            <person name="Banfield J.F."/>
        </authorList>
    </citation>
    <scope>NUCLEOTIDE SEQUENCE [LARGE SCALE GENOMIC DNA]</scope>
</reference>
<evidence type="ECO:0000313" key="3">
    <source>
        <dbReference type="Proteomes" id="UP000176682"/>
    </source>
</evidence>
<name>A0A1F5FGE3_9BACT</name>
<dbReference type="EMBL" id="MFAM01000039">
    <property type="protein sequence ID" value="OGD78643.1"/>
    <property type="molecule type" value="Genomic_DNA"/>
</dbReference>
<gene>
    <name evidence="2" type="ORF">A2368_01895</name>
</gene>
<protein>
    <submittedName>
        <fullName evidence="2">Uncharacterized protein</fullName>
    </submittedName>
</protein>
<dbReference type="AlphaFoldDB" id="A0A1F5FGE3"/>
<evidence type="ECO:0000313" key="2">
    <source>
        <dbReference type="EMBL" id="OGD78643.1"/>
    </source>
</evidence>